<keyword evidence="5" id="KW-1185">Reference proteome</keyword>
<evidence type="ECO:0000256" key="2">
    <source>
        <dbReference type="SAM" id="SignalP"/>
    </source>
</evidence>
<feature type="region of interest" description="Disordered" evidence="1">
    <location>
        <begin position="249"/>
        <end position="268"/>
    </location>
</feature>
<dbReference type="AlphaFoldDB" id="A0A9N9XYP0"/>
<feature type="compositionally biased region" description="Polar residues" evidence="1">
    <location>
        <begin position="257"/>
        <end position="267"/>
    </location>
</feature>
<protein>
    <recommendedName>
        <fullName evidence="3">Phytase-like domain-containing protein</fullName>
    </recommendedName>
</protein>
<name>A0A9N9XYP0_9HYPO</name>
<dbReference type="OrthoDB" id="425936at2759"/>
<organism evidence="4 5">
    <name type="scientific">Clonostachys byssicola</name>
    <dbReference type="NCBI Taxonomy" id="160290"/>
    <lineage>
        <taxon>Eukaryota</taxon>
        <taxon>Fungi</taxon>
        <taxon>Dikarya</taxon>
        <taxon>Ascomycota</taxon>
        <taxon>Pezizomycotina</taxon>
        <taxon>Sordariomycetes</taxon>
        <taxon>Hypocreomycetidae</taxon>
        <taxon>Hypocreales</taxon>
        <taxon>Bionectriaceae</taxon>
        <taxon>Clonostachys</taxon>
    </lineage>
</organism>
<accession>A0A9N9XYP0</accession>
<dbReference type="PANTHER" id="PTHR37957">
    <property type="entry name" value="BLR7070 PROTEIN"/>
    <property type="match status" value="1"/>
</dbReference>
<reference evidence="5" key="1">
    <citation type="submission" date="2019-06" db="EMBL/GenBank/DDBJ databases">
        <authorList>
            <person name="Broberg M."/>
        </authorList>
    </citation>
    <scope>NUCLEOTIDE SEQUENCE [LARGE SCALE GENOMIC DNA]</scope>
</reference>
<dbReference type="InterPro" id="IPR027372">
    <property type="entry name" value="Phytase-like_dom"/>
</dbReference>
<evidence type="ECO:0000313" key="4">
    <source>
        <dbReference type="EMBL" id="CAG9983261.1"/>
    </source>
</evidence>
<evidence type="ECO:0000259" key="3">
    <source>
        <dbReference type="Pfam" id="PF13449"/>
    </source>
</evidence>
<dbReference type="Pfam" id="PF13449">
    <property type="entry name" value="Phytase-like"/>
    <property type="match status" value="1"/>
</dbReference>
<feature type="signal peptide" evidence="2">
    <location>
        <begin position="1"/>
        <end position="20"/>
    </location>
</feature>
<sequence length="520" mass="55391">MSVFRSSLAALVIAAQAVVGAPATTQDSVFSTTCQGKSYTYNELAGYGFVPSDALDKYGETISMGSSIAMASWTKQGSNYKGILYALPDRGYNTGGTLNFQPRVHKFEVTLTPASGATVANPASPNLAFEYKDSILLTSPDGQPLTGLDADQTGGLQYAGFPIVPAATYPGDGFGGAGPGGKRATLDAEALVLAEDGGFWISDEYGPYIYKFDSSGKMISATAPPDALLPLRNGVVSSFASNNPPIYDLTKAPSPANPTQGRQNNQGFEGMTVSPDGKSLWVLIQSAARQEGGSSSSTRDHCRLLQYRLKDCKHTQHLVYKAEYVVPLPKFQDATGKQLVAAQSELHFISDTQFFFLPRDSGNGHGLSSSKSIYRHVDIFDISAATNVKGTAHDSFNTSIASSAGVLNSGITQATVCPFIDFNNNDQLNRFGLHNGGAQDSSLLNEKWEGLALVPVDGGDGADSNDEYFLFASSDNDFISQNGVTNFGKFHFADPSGYNVDNQMLVFKLTLPKGSRPLVK</sequence>
<evidence type="ECO:0000256" key="1">
    <source>
        <dbReference type="SAM" id="MobiDB-lite"/>
    </source>
</evidence>
<feature type="chain" id="PRO_5040458063" description="Phytase-like domain-containing protein" evidence="2">
    <location>
        <begin position="21"/>
        <end position="520"/>
    </location>
</feature>
<keyword evidence="2" id="KW-0732">Signal</keyword>
<gene>
    <name evidence="4" type="ORF">CBYS24578_00010268</name>
</gene>
<proteinExistence type="predicted"/>
<evidence type="ECO:0000313" key="5">
    <source>
        <dbReference type="Proteomes" id="UP000754883"/>
    </source>
</evidence>
<feature type="domain" description="Phytase-like" evidence="3">
    <location>
        <begin position="81"/>
        <end position="478"/>
    </location>
</feature>
<dbReference type="Proteomes" id="UP000754883">
    <property type="component" value="Unassembled WGS sequence"/>
</dbReference>
<dbReference type="EMBL" id="CABFNO020001361">
    <property type="protein sequence ID" value="CAG9983261.1"/>
    <property type="molecule type" value="Genomic_DNA"/>
</dbReference>
<dbReference type="SUPFAM" id="SSF63829">
    <property type="entry name" value="Calcium-dependent phosphotriesterase"/>
    <property type="match status" value="1"/>
</dbReference>
<comment type="caution">
    <text evidence="4">The sequence shown here is derived from an EMBL/GenBank/DDBJ whole genome shotgun (WGS) entry which is preliminary data.</text>
</comment>
<dbReference type="PANTHER" id="PTHR37957:SF1">
    <property type="entry name" value="PHYTASE-LIKE DOMAIN-CONTAINING PROTEIN"/>
    <property type="match status" value="1"/>
</dbReference>
<reference evidence="4 5" key="2">
    <citation type="submission" date="2021-10" db="EMBL/GenBank/DDBJ databases">
        <authorList>
            <person name="Piombo E."/>
        </authorList>
    </citation>
    <scope>NUCLEOTIDE SEQUENCE [LARGE SCALE GENOMIC DNA]</scope>
</reference>